<evidence type="ECO:0000256" key="9">
    <source>
        <dbReference type="ARBA" id="ARBA00022824"/>
    </source>
</evidence>
<evidence type="ECO:0000256" key="3">
    <source>
        <dbReference type="ARBA" id="ARBA00005189"/>
    </source>
</evidence>
<dbReference type="GO" id="GO:0019432">
    <property type="term" value="P:triglyceride biosynthetic process"/>
    <property type="evidence" value="ECO:0007669"/>
    <property type="project" value="TreeGrafter"/>
</dbReference>
<dbReference type="GO" id="GO:0006071">
    <property type="term" value="P:glycerol metabolic process"/>
    <property type="evidence" value="ECO:0007669"/>
    <property type="project" value="UniProtKB-KW"/>
</dbReference>
<keyword evidence="9 14" id="KW-0256">Endoplasmic reticulum</keyword>
<name>A0AB34JBY2_PRYPA</name>
<keyword evidence="13" id="KW-0012">Acyltransferase</keyword>
<dbReference type="Pfam" id="PF03982">
    <property type="entry name" value="DAGAT"/>
    <property type="match status" value="1"/>
</dbReference>
<keyword evidence="5" id="KW-0444">Lipid biosynthesis</keyword>
<comment type="pathway">
    <text evidence="2">Glycerolipid metabolism; triacylglycerol biosynthesis.</text>
</comment>
<keyword evidence="6 14" id="KW-0808">Transferase</keyword>
<comment type="similarity">
    <text evidence="4 14">Belongs to the diacylglycerol acyltransferase family.</text>
</comment>
<evidence type="ECO:0000256" key="10">
    <source>
        <dbReference type="ARBA" id="ARBA00022989"/>
    </source>
</evidence>
<keyword evidence="12 14" id="KW-0472">Membrane</keyword>
<evidence type="ECO:0000256" key="12">
    <source>
        <dbReference type="ARBA" id="ARBA00023136"/>
    </source>
</evidence>
<evidence type="ECO:0000256" key="5">
    <source>
        <dbReference type="ARBA" id="ARBA00022516"/>
    </source>
</evidence>
<proteinExistence type="inferred from homology"/>
<gene>
    <name evidence="15" type="ORF">AB1Y20_002910</name>
</gene>
<dbReference type="Proteomes" id="UP001515480">
    <property type="component" value="Unassembled WGS sequence"/>
</dbReference>
<evidence type="ECO:0000256" key="6">
    <source>
        <dbReference type="ARBA" id="ARBA00022679"/>
    </source>
</evidence>
<evidence type="ECO:0000256" key="1">
    <source>
        <dbReference type="ARBA" id="ARBA00004477"/>
    </source>
</evidence>
<dbReference type="InterPro" id="IPR007130">
    <property type="entry name" value="DAGAT"/>
</dbReference>
<organism evidence="15 16">
    <name type="scientific">Prymnesium parvum</name>
    <name type="common">Toxic golden alga</name>
    <dbReference type="NCBI Taxonomy" id="97485"/>
    <lineage>
        <taxon>Eukaryota</taxon>
        <taxon>Haptista</taxon>
        <taxon>Haptophyta</taxon>
        <taxon>Prymnesiophyceae</taxon>
        <taxon>Prymnesiales</taxon>
        <taxon>Prymnesiaceae</taxon>
        <taxon>Prymnesium</taxon>
    </lineage>
</organism>
<dbReference type="EMBL" id="JBGBPQ010000010">
    <property type="protein sequence ID" value="KAL1518622.1"/>
    <property type="molecule type" value="Genomic_DNA"/>
</dbReference>
<feature type="transmembrane region" description="Helical" evidence="14">
    <location>
        <begin position="20"/>
        <end position="49"/>
    </location>
</feature>
<evidence type="ECO:0000256" key="4">
    <source>
        <dbReference type="ARBA" id="ARBA00005420"/>
    </source>
</evidence>
<protein>
    <recommendedName>
        <fullName evidence="14">Acyltransferase</fullName>
        <ecNumber evidence="14">2.3.1.-</ecNumber>
    </recommendedName>
</protein>
<comment type="caution">
    <text evidence="14">Lacks conserved residue(s) required for the propagation of feature annotation.</text>
</comment>
<keyword evidence="11" id="KW-0443">Lipid metabolism</keyword>
<dbReference type="GO" id="GO:0005789">
    <property type="term" value="C:endoplasmic reticulum membrane"/>
    <property type="evidence" value="ECO:0007669"/>
    <property type="project" value="UniProtKB-SubCell"/>
</dbReference>
<comment type="caution">
    <text evidence="15">The sequence shown here is derived from an EMBL/GenBank/DDBJ whole genome shotgun (WGS) entry which is preliminary data.</text>
</comment>
<dbReference type="AlphaFoldDB" id="A0AB34JBY2"/>
<dbReference type="EC" id="2.3.1.-" evidence="14"/>
<evidence type="ECO:0000256" key="2">
    <source>
        <dbReference type="ARBA" id="ARBA00004771"/>
    </source>
</evidence>
<dbReference type="CDD" id="cd07987">
    <property type="entry name" value="LPLAT_MGAT-like"/>
    <property type="match status" value="1"/>
</dbReference>
<evidence type="ECO:0000256" key="11">
    <source>
        <dbReference type="ARBA" id="ARBA00023098"/>
    </source>
</evidence>
<dbReference type="GO" id="GO:0004144">
    <property type="term" value="F:diacylglycerol O-acyltransferase activity"/>
    <property type="evidence" value="ECO:0007669"/>
    <property type="project" value="TreeGrafter"/>
</dbReference>
<dbReference type="PANTHER" id="PTHR12317:SF0">
    <property type="entry name" value="ACYLTRANSFERASE"/>
    <property type="match status" value="1"/>
</dbReference>
<keyword evidence="8" id="KW-0319">Glycerol metabolism</keyword>
<evidence type="ECO:0000256" key="8">
    <source>
        <dbReference type="ARBA" id="ARBA00022798"/>
    </source>
</evidence>
<dbReference type="PANTHER" id="PTHR12317">
    <property type="entry name" value="DIACYLGLYCEROL O-ACYLTRANSFERASE"/>
    <property type="match status" value="1"/>
</dbReference>
<keyword evidence="7 14" id="KW-0812">Transmembrane</keyword>
<evidence type="ECO:0000256" key="7">
    <source>
        <dbReference type="ARBA" id="ARBA00022692"/>
    </source>
</evidence>
<sequence>MALDAPTRSFHEGTALERAIGFLAASVFSCVYVVAPLYVLLALAALAYAPLSTNTWLLLAPLALSLALPPDLATRYGPYVLSSYACRQIPKYFHYEEYHETSEEELLRSGRNFILASHPHGVFSFVGVCAAVASVNAPDGLGPNMARIAPTAAASVIKRFPLLKDVLGVFGVIDASGKTLAKQLARPASSVVIYVGGMAELFRSSPKREAVFLKKRKGFIKMGLRTGADVIPLYLFGNTTVLSTLNTGPLATLSRKLGVSVTFFWGRWGLPVPKPVRLVYARGRPLGMPHIPEPTDADVDHWHAEYCRKLQELFENYKGRNPDYKHKELVIE</sequence>
<comment type="subcellular location">
    <subcellularLocation>
        <location evidence="1 14">Endoplasmic reticulum membrane</location>
        <topology evidence="1 14">Multi-pass membrane protein</topology>
    </subcellularLocation>
</comment>
<accession>A0AB34JBY2</accession>
<keyword evidence="10 14" id="KW-1133">Transmembrane helix</keyword>
<evidence type="ECO:0000256" key="13">
    <source>
        <dbReference type="ARBA" id="ARBA00023315"/>
    </source>
</evidence>
<evidence type="ECO:0000313" key="16">
    <source>
        <dbReference type="Proteomes" id="UP001515480"/>
    </source>
</evidence>
<comment type="pathway">
    <text evidence="3">Lipid metabolism.</text>
</comment>
<keyword evidence="16" id="KW-1185">Reference proteome</keyword>
<evidence type="ECO:0000256" key="14">
    <source>
        <dbReference type="RuleBase" id="RU367023"/>
    </source>
</evidence>
<reference evidence="15 16" key="1">
    <citation type="journal article" date="2024" name="Science">
        <title>Giant polyketide synthase enzymes in the biosynthesis of giant marine polyether toxins.</title>
        <authorList>
            <person name="Fallon T.R."/>
            <person name="Shende V.V."/>
            <person name="Wierzbicki I.H."/>
            <person name="Pendleton A.L."/>
            <person name="Watervoot N.F."/>
            <person name="Auber R.P."/>
            <person name="Gonzalez D.J."/>
            <person name="Wisecaver J.H."/>
            <person name="Moore B.S."/>
        </authorList>
    </citation>
    <scope>NUCLEOTIDE SEQUENCE [LARGE SCALE GENOMIC DNA]</scope>
    <source>
        <strain evidence="15 16">12B1</strain>
    </source>
</reference>
<evidence type="ECO:0000313" key="15">
    <source>
        <dbReference type="EMBL" id="KAL1518622.1"/>
    </source>
</evidence>